<dbReference type="VEuPathDB" id="FungiDB:PLEOSDRAFT_161002"/>
<dbReference type="FunCoup" id="A0A067NAA7">
    <property type="interactions" value="3"/>
</dbReference>
<dbReference type="PANTHER" id="PTHR28533:SF1">
    <property type="entry name" value="PROTEIN PBN1"/>
    <property type="match status" value="1"/>
</dbReference>
<keyword evidence="6 11" id="KW-0812">Transmembrane</keyword>
<dbReference type="InterPro" id="IPR013233">
    <property type="entry name" value="PIG-X/PBN1"/>
</dbReference>
<dbReference type="InParanoid" id="A0A067NAA7"/>
<evidence type="ECO:0000256" key="8">
    <source>
        <dbReference type="ARBA" id="ARBA00022989"/>
    </source>
</evidence>
<accession>A0A067NAA7</accession>
<dbReference type="Proteomes" id="UP000027073">
    <property type="component" value="Unassembled WGS sequence"/>
</dbReference>
<dbReference type="EMBL" id="KL198011">
    <property type="protein sequence ID" value="KDQ24968.1"/>
    <property type="molecule type" value="Genomic_DNA"/>
</dbReference>
<keyword evidence="7 11" id="KW-0256">Endoplasmic reticulum</keyword>
<dbReference type="Pfam" id="PF08320">
    <property type="entry name" value="PIG-X"/>
    <property type="match status" value="1"/>
</dbReference>
<evidence type="ECO:0000256" key="11">
    <source>
        <dbReference type="RuleBase" id="RU366056"/>
    </source>
</evidence>
<evidence type="ECO:0000313" key="13">
    <source>
        <dbReference type="Proteomes" id="UP000027073"/>
    </source>
</evidence>
<dbReference type="HOGENOM" id="CLU_100668_0_0_1"/>
<sequence length="229" mass="25040">MFTISSTLHPNSGFHTSSRSVVRISSATELHHCSLNLRFVLPPLIFVDLYELQQRNASYSFVHHGINNLELPVAALPREDSELLLNVHYPRAPSGIVTVEVEVPLHARYGEPAMEGESPFVIATVPKPGGFIACSRDTHAPVSSDNLPKMSPQFTALYDLEASTFVKLTPAASPSDTVDTLRIPVGSISHLAVVELGTAFCIVASFFYLLHAMLSTYRTLNASRHAKTE</sequence>
<evidence type="ECO:0000256" key="1">
    <source>
        <dbReference type="ARBA" id="ARBA00004643"/>
    </source>
</evidence>
<dbReference type="UniPathway" id="UPA00196"/>
<keyword evidence="5 11" id="KW-0337">GPI-anchor biosynthesis</keyword>
<comment type="similarity">
    <text evidence="3 11">Belongs to the PIGX family.</text>
</comment>
<dbReference type="AlphaFoldDB" id="A0A067NAA7"/>
<evidence type="ECO:0000256" key="10">
    <source>
        <dbReference type="ARBA" id="ARBA00023180"/>
    </source>
</evidence>
<proteinExistence type="inferred from homology"/>
<comment type="pathway">
    <text evidence="2 11">Glycolipid biosynthesis; glycosylphosphatidylinositol-anchor biosynthesis.</text>
</comment>
<organism evidence="12 13">
    <name type="scientific">Pleurotus ostreatus (strain PC15)</name>
    <name type="common">Oyster mushroom</name>
    <dbReference type="NCBI Taxonomy" id="1137138"/>
    <lineage>
        <taxon>Eukaryota</taxon>
        <taxon>Fungi</taxon>
        <taxon>Dikarya</taxon>
        <taxon>Basidiomycota</taxon>
        <taxon>Agaricomycotina</taxon>
        <taxon>Agaricomycetes</taxon>
        <taxon>Agaricomycetidae</taxon>
        <taxon>Agaricales</taxon>
        <taxon>Pleurotineae</taxon>
        <taxon>Pleurotaceae</taxon>
        <taxon>Pleurotus</taxon>
    </lineage>
</organism>
<dbReference type="GO" id="GO:0000030">
    <property type="term" value="F:mannosyltransferase activity"/>
    <property type="evidence" value="ECO:0007669"/>
    <property type="project" value="TreeGrafter"/>
</dbReference>
<evidence type="ECO:0000256" key="6">
    <source>
        <dbReference type="ARBA" id="ARBA00022692"/>
    </source>
</evidence>
<evidence type="ECO:0000256" key="9">
    <source>
        <dbReference type="ARBA" id="ARBA00023136"/>
    </source>
</evidence>
<keyword evidence="9 11" id="KW-0472">Membrane</keyword>
<evidence type="ECO:0000256" key="3">
    <source>
        <dbReference type="ARBA" id="ARBA00010345"/>
    </source>
</evidence>
<gene>
    <name evidence="12" type="ORF">PLEOSDRAFT_161002</name>
</gene>
<dbReference type="GO" id="GO:0005789">
    <property type="term" value="C:endoplasmic reticulum membrane"/>
    <property type="evidence" value="ECO:0007669"/>
    <property type="project" value="UniProtKB-SubCell"/>
</dbReference>
<dbReference type="STRING" id="1137138.A0A067NAA7"/>
<evidence type="ECO:0000313" key="12">
    <source>
        <dbReference type="EMBL" id="KDQ24968.1"/>
    </source>
</evidence>
<name>A0A067NAA7_PLEO1</name>
<comment type="function">
    <text evidence="11">Required for proper folding and/or the stability of a subset of proteins in the endoplasmic reticulum. Component of glycosylphosphatidylinositol-mannosyltransferase 1 which transfers the first of the 4 mannoses in the GPI-anchor precursors during GPI-anchor biosynthesis. Probably acts by stabilizing the mannosyltransferase GPI14.</text>
</comment>
<feature type="transmembrane region" description="Helical" evidence="11">
    <location>
        <begin position="188"/>
        <end position="210"/>
    </location>
</feature>
<reference evidence="13" key="1">
    <citation type="journal article" date="2014" name="Proc. Natl. Acad. Sci. U.S.A.">
        <title>Extensive sampling of basidiomycete genomes demonstrates inadequacy of the white-rot/brown-rot paradigm for wood decay fungi.</title>
        <authorList>
            <person name="Riley R."/>
            <person name="Salamov A.A."/>
            <person name="Brown D.W."/>
            <person name="Nagy L.G."/>
            <person name="Floudas D."/>
            <person name="Held B.W."/>
            <person name="Levasseur A."/>
            <person name="Lombard V."/>
            <person name="Morin E."/>
            <person name="Otillar R."/>
            <person name="Lindquist E.A."/>
            <person name="Sun H."/>
            <person name="LaButti K.M."/>
            <person name="Schmutz J."/>
            <person name="Jabbour D."/>
            <person name="Luo H."/>
            <person name="Baker S.E."/>
            <person name="Pisabarro A.G."/>
            <person name="Walton J.D."/>
            <person name="Blanchette R.A."/>
            <person name="Henrissat B."/>
            <person name="Martin F."/>
            <person name="Cullen D."/>
            <person name="Hibbett D.S."/>
            <person name="Grigoriev I.V."/>
        </authorList>
    </citation>
    <scope>NUCLEOTIDE SEQUENCE [LARGE SCALE GENOMIC DNA]</scope>
    <source>
        <strain evidence="13">PC15</strain>
    </source>
</reference>
<dbReference type="PANTHER" id="PTHR28533">
    <property type="entry name" value="PROTEIN PBN1"/>
    <property type="match status" value="1"/>
</dbReference>
<evidence type="ECO:0000256" key="5">
    <source>
        <dbReference type="ARBA" id="ARBA00022502"/>
    </source>
</evidence>
<evidence type="ECO:0000256" key="2">
    <source>
        <dbReference type="ARBA" id="ARBA00004687"/>
    </source>
</evidence>
<dbReference type="GO" id="GO:0006506">
    <property type="term" value="P:GPI anchor biosynthetic process"/>
    <property type="evidence" value="ECO:0007669"/>
    <property type="project" value="UniProtKB-UniPathway"/>
</dbReference>
<evidence type="ECO:0000256" key="7">
    <source>
        <dbReference type="ARBA" id="ARBA00022824"/>
    </source>
</evidence>
<keyword evidence="8 11" id="KW-1133">Transmembrane helix</keyword>
<keyword evidence="10" id="KW-0325">Glycoprotein</keyword>
<protein>
    <recommendedName>
        <fullName evidence="4 11">Protein PBN1</fullName>
    </recommendedName>
</protein>
<dbReference type="InterPro" id="IPR042322">
    <property type="entry name" value="Pbn1"/>
</dbReference>
<dbReference type="SMART" id="SM00780">
    <property type="entry name" value="PIG-X"/>
    <property type="match status" value="1"/>
</dbReference>
<evidence type="ECO:0000256" key="4">
    <source>
        <dbReference type="ARBA" id="ARBA00020410"/>
    </source>
</evidence>
<dbReference type="OrthoDB" id="5546453at2759"/>
<dbReference type="GO" id="GO:1990529">
    <property type="term" value="C:glycosylphosphatidylinositol-mannosyltransferase I complex"/>
    <property type="evidence" value="ECO:0007669"/>
    <property type="project" value="TreeGrafter"/>
</dbReference>
<comment type="subcellular location">
    <subcellularLocation>
        <location evidence="11">Endoplasmic reticulum membrane</location>
        <topology evidence="11">Single-pass membrane protein</topology>
    </subcellularLocation>
    <subcellularLocation>
        <location evidence="1">Endoplasmic reticulum membrane</location>
        <topology evidence="1">Single-pass type III membrane protein</topology>
    </subcellularLocation>
</comment>